<keyword evidence="5" id="KW-1185">Reference proteome</keyword>
<protein>
    <submittedName>
        <fullName evidence="1">Uncharacterized protein</fullName>
    </submittedName>
</protein>
<comment type="caution">
    <text evidence="1">The sequence shown here is derived from an EMBL/GenBank/DDBJ whole genome shotgun (WGS) entry which is preliminary data.</text>
</comment>
<dbReference type="AlphaFoldDB" id="A0A8X6TGR3"/>
<dbReference type="EMBL" id="BMAW01065406">
    <property type="protein sequence ID" value="GFT50288.1"/>
    <property type="molecule type" value="Genomic_DNA"/>
</dbReference>
<dbReference type="Proteomes" id="UP000887013">
    <property type="component" value="Unassembled WGS sequence"/>
</dbReference>
<sequence length="77" mass="8829">MKDVIYEVEPEVWRYRPEKTTKKNRVVFNAASETTNGALLNSLQINGGVVQDDLISILMRFRKHPFACLHCGHTKNV</sequence>
<organism evidence="1 5">
    <name type="scientific">Nephila pilipes</name>
    <name type="common">Giant wood spider</name>
    <name type="synonym">Nephila maculata</name>
    <dbReference type="NCBI Taxonomy" id="299642"/>
    <lineage>
        <taxon>Eukaryota</taxon>
        <taxon>Metazoa</taxon>
        <taxon>Ecdysozoa</taxon>
        <taxon>Arthropoda</taxon>
        <taxon>Chelicerata</taxon>
        <taxon>Arachnida</taxon>
        <taxon>Araneae</taxon>
        <taxon>Araneomorphae</taxon>
        <taxon>Entelegynae</taxon>
        <taxon>Araneoidea</taxon>
        <taxon>Nephilidae</taxon>
        <taxon>Nephila</taxon>
    </lineage>
</organism>
<gene>
    <name evidence="1" type="ORF">NPIL_120681</name>
    <name evidence="4" type="ORF">NPIL_17381</name>
    <name evidence="3" type="ORF">NPIL_37001</name>
    <name evidence="2" type="ORF">NPIL_452341</name>
</gene>
<dbReference type="EMBL" id="BMAW01057543">
    <property type="protein sequence ID" value="GFT11598.1"/>
    <property type="molecule type" value="Genomic_DNA"/>
</dbReference>
<dbReference type="EMBL" id="BMAW01117640">
    <property type="protein sequence ID" value="GFT76112.1"/>
    <property type="molecule type" value="Genomic_DNA"/>
</dbReference>
<name>A0A8X6TGR3_NEPPI</name>
<accession>A0A8X6TGR3</accession>
<dbReference type="EMBL" id="BMAW01008566">
    <property type="protein sequence ID" value="GFT09117.1"/>
    <property type="molecule type" value="Genomic_DNA"/>
</dbReference>
<evidence type="ECO:0000313" key="1">
    <source>
        <dbReference type="EMBL" id="GFT09117.1"/>
    </source>
</evidence>
<evidence type="ECO:0000313" key="3">
    <source>
        <dbReference type="EMBL" id="GFT50288.1"/>
    </source>
</evidence>
<evidence type="ECO:0000313" key="4">
    <source>
        <dbReference type="EMBL" id="GFT76112.1"/>
    </source>
</evidence>
<dbReference type="OrthoDB" id="6425146at2759"/>
<evidence type="ECO:0000313" key="2">
    <source>
        <dbReference type="EMBL" id="GFT11598.1"/>
    </source>
</evidence>
<proteinExistence type="predicted"/>
<evidence type="ECO:0000313" key="5">
    <source>
        <dbReference type="Proteomes" id="UP000887013"/>
    </source>
</evidence>
<reference evidence="1" key="1">
    <citation type="submission" date="2020-08" db="EMBL/GenBank/DDBJ databases">
        <title>Multicomponent nature underlies the extraordinary mechanical properties of spider dragline silk.</title>
        <authorList>
            <person name="Kono N."/>
            <person name="Nakamura H."/>
            <person name="Mori M."/>
            <person name="Yoshida Y."/>
            <person name="Ohtoshi R."/>
            <person name="Malay A.D."/>
            <person name="Moran D.A.P."/>
            <person name="Tomita M."/>
            <person name="Numata K."/>
            <person name="Arakawa K."/>
        </authorList>
    </citation>
    <scope>NUCLEOTIDE SEQUENCE</scope>
</reference>